<name>A0A381UFL5_9ZZZZ</name>
<gene>
    <name evidence="3" type="ORF">METZ01_LOCUS78981</name>
</gene>
<dbReference type="InterPro" id="IPR051199">
    <property type="entry name" value="LPS_LOS_Heptosyltrfase"/>
</dbReference>
<reference evidence="3" key="1">
    <citation type="submission" date="2018-05" db="EMBL/GenBank/DDBJ databases">
        <authorList>
            <person name="Lanie J.A."/>
            <person name="Ng W.-L."/>
            <person name="Kazmierczak K.M."/>
            <person name="Andrzejewski T.M."/>
            <person name="Davidsen T.M."/>
            <person name="Wayne K.J."/>
            <person name="Tettelin H."/>
            <person name="Glass J.I."/>
            <person name="Rusch D."/>
            <person name="Podicherti R."/>
            <person name="Tsui H.-C.T."/>
            <person name="Winkler M.E."/>
        </authorList>
    </citation>
    <scope>NUCLEOTIDE SEQUENCE</scope>
</reference>
<dbReference type="InterPro" id="IPR002201">
    <property type="entry name" value="Glyco_trans_9"/>
</dbReference>
<dbReference type="CDD" id="cd03789">
    <property type="entry name" value="GT9_LPS_heptosyltransferase"/>
    <property type="match status" value="1"/>
</dbReference>
<dbReference type="AlphaFoldDB" id="A0A381UFL5"/>
<proteinExistence type="predicted"/>
<dbReference type="GO" id="GO:0009244">
    <property type="term" value="P:lipopolysaccharide core region biosynthetic process"/>
    <property type="evidence" value="ECO:0007669"/>
    <property type="project" value="TreeGrafter"/>
</dbReference>
<dbReference type="GO" id="GO:0008713">
    <property type="term" value="F:ADP-heptose-lipopolysaccharide heptosyltransferase activity"/>
    <property type="evidence" value="ECO:0007669"/>
    <property type="project" value="TreeGrafter"/>
</dbReference>
<keyword evidence="1" id="KW-0328">Glycosyltransferase</keyword>
<evidence type="ECO:0000256" key="1">
    <source>
        <dbReference type="ARBA" id="ARBA00022676"/>
    </source>
</evidence>
<organism evidence="3">
    <name type="scientific">marine metagenome</name>
    <dbReference type="NCBI Taxonomy" id="408172"/>
    <lineage>
        <taxon>unclassified sequences</taxon>
        <taxon>metagenomes</taxon>
        <taxon>ecological metagenomes</taxon>
    </lineage>
</organism>
<dbReference type="Gene3D" id="3.40.50.2000">
    <property type="entry name" value="Glycogen Phosphorylase B"/>
    <property type="match status" value="2"/>
</dbReference>
<accession>A0A381UFL5</accession>
<dbReference type="Pfam" id="PF01075">
    <property type="entry name" value="Glyco_transf_9"/>
    <property type="match status" value="1"/>
</dbReference>
<dbReference type="GO" id="GO:0005829">
    <property type="term" value="C:cytosol"/>
    <property type="evidence" value="ECO:0007669"/>
    <property type="project" value="TreeGrafter"/>
</dbReference>
<evidence type="ECO:0000256" key="2">
    <source>
        <dbReference type="ARBA" id="ARBA00022679"/>
    </source>
</evidence>
<protein>
    <recommendedName>
        <fullName evidence="4">Lipopolysaccharide heptosyltransferase II</fullName>
    </recommendedName>
</protein>
<dbReference type="PANTHER" id="PTHR30160">
    <property type="entry name" value="TETRAACYLDISACCHARIDE 4'-KINASE-RELATED"/>
    <property type="match status" value="1"/>
</dbReference>
<dbReference type="SUPFAM" id="SSF53756">
    <property type="entry name" value="UDP-Glycosyltransferase/glycogen phosphorylase"/>
    <property type="match status" value="1"/>
</dbReference>
<evidence type="ECO:0000313" key="3">
    <source>
        <dbReference type="EMBL" id="SVA26127.1"/>
    </source>
</evidence>
<dbReference type="EMBL" id="UINC01006205">
    <property type="protein sequence ID" value="SVA26127.1"/>
    <property type="molecule type" value="Genomic_DNA"/>
</dbReference>
<evidence type="ECO:0008006" key="4">
    <source>
        <dbReference type="Google" id="ProtNLM"/>
    </source>
</evidence>
<sequence length="350" mass="38919">MASPRILVVRPDRIGDVVLSLPVLQALRRRWPDAYLAMMVHPYTRDILADNPWIDGVLTDAPDASDRGVIGFLRQVRRLREDQFDTALMLMPTMRTTWMLFLAGIPRRIGVGHKLYQTLTFTRSVSRNRYIPLRHEADYCLDLAREIGAEATEIHPEVFLRDTERYTVRAILENKGVDKRPVIGIHPGNGYNAPNWSPEQYGALAEQLFKDYNVPALVTGSTEEQDLIDRMAASTVAPVISLAGRLTLRNLMAVIGEMDILISSSTGPMHLAAAMNVPTVSLFCPLPGRSPERWAPLSEHKRIYLPADGQCETCEKGPMCTLSGITVETVSEGVAELLNEKGTTGNRCSP</sequence>
<dbReference type="PANTHER" id="PTHR30160:SF1">
    <property type="entry name" value="LIPOPOLYSACCHARIDE 1,2-N-ACETYLGLUCOSAMINETRANSFERASE-RELATED"/>
    <property type="match status" value="1"/>
</dbReference>
<keyword evidence="2" id="KW-0808">Transferase</keyword>